<sequence>MKNQFRYVSLIGFILMVGTAPFIANAQTITSPQIDALVQRTLTTFDVPGIAVAVVKDGQVIHAKGYGVRSLKTGEKVDENTLFGIASNSKAFTAAALGILIDEGKLTWDAKVIDYIPEFRMYNAYVTDEFTIRDLLTHRSGLGLGAGDLMFWPDSSNFTIKDVIHNLRYLKPVSGFRTKYDYDNLLYMVAGEVIERVSGKSWEAFVEDRLMKPLQMNRSAGTYGRLTDKINVIDAHAPVNGKVQVISRDMFRFGNSAGGINSSVADMSKWVIMQLHKGSYGDNLSQHLFSEKIHADMWSSQTILPVSSTPTPPYNTHFAAYGLGWGLSDVKGYKQVTHTGGLAGMVTQVTLLPELQLGIIVFTNQQSGAAFSAVTNTIKDSYLGIPPTDWVNVYSERVKKSQDEADKITRDLWERIENEQKNNAVKVDLAKFTGTYRDSWFGDVVISQTAGKLWFRSVRSPKLRGELFVYKNNTFIVKWTTRSFDADAYVTFLIDEALKPVSIKMKPISPLTDFSFDFQDLDLLRVKDKD</sequence>
<keyword evidence="5" id="KW-1185">Reference proteome</keyword>
<dbReference type="Pfam" id="PF00144">
    <property type="entry name" value="Beta-lactamase"/>
    <property type="match status" value="1"/>
</dbReference>
<dbReference type="SUPFAM" id="SSF56601">
    <property type="entry name" value="beta-lactamase/transpeptidase-like"/>
    <property type="match status" value="1"/>
</dbReference>
<accession>A0ABW6AJ25</accession>
<feature type="signal peptide" evidence="1">
    <location>
        <begin position="1"/>
        <end position="26"/>
    </location>
</feature>
<dbReference type="InterPro" id="IPR021860">
    <property type="entry name" value="Peptidase_S12_Pab87-rel_C"/>
</dbReference>
<keyword evidence="4" id="KW-0378">Hydrolase</keyword>
<feature type="chain" id="PRO_5045340594" evidence="1">
    <location>
        <begin position="27"/>
        <end position="530"/>
    </location>
</feature>
<dbReference type="Gene3D" id="3.40.710.10">
    <property type="entry name" value="DD-peptidase/beta-lactamase superfamily"/>
    <property type="match status" value="1"/>
</dbReference>
<dbReference type="PANTHER" id="PTHR46825:SF15">
    <property type="entry name" value="BETA-LACTAMASE-RELATED DOMAIN-CONTAINING PROTEIN"/>
    <property type="match status" value="1"/>
</dbReference>
<dbReference type="PANTHER" id="PTHR46825">
    <property type="entry name" value="D-ALANYL-D-ALANINE-CARBOXYPEPTIDASE/ENDOPEPTIDASE AMPH"/>
    <property type="match status" value="1"/>
</dbReference>
<name>A0ABW6AJ25_9BACT</name>
<dbReference type="EMBL" id="JBHUOM010000002">
    <property type="protein sequence ID" value="MFD2934512.1"/>
    <property type="molecule type" value="Genomic_DNA"/>
</dbReference>
<organism evidence="4 5">
    <name type="scientific">Spirosoma flavum</name>
    <dbReference type="NCBI Taxonomy" id="2048557"/>
    <lineage>
        <taxon>Bacteria</taxon>
        <taxon>Pseudomonadati</taxon>
        <taxon>Bacteroidota</taxon>
        <taxon>Cytophagia</taxon>
        <taxon>Cytophagales</taxon>
        <taxon>Cytophagaceae</taxon>
        <taxon>Spirosoma</taxon>
    </lineage>
</organism>
<reference evidence="5" key="1">
    <citation type="journal article" date="2019" name="Int. J. Syst. Evol. Microbiol.">
        <title>The Global Catalogue of Microorganisms (GCM) 10K type strain sequencing project: providing services to taxonomists for standard genome sequencing and annotation.</title>
        <authorList>
            <consortium name="The Broad Institute Genomics Platform"/>
            <consortium name="The Broad Institute Genome Sequencing Center for Infectious Disease"/>
            <person name="Wu L."/>
            <person name="Ma J."/>
        </authorList>
    </citation>
    <scope>NUCLEOTIDE SEQUENCE [LARGE SCALE GENOMIC DNA]</scope>
    <source>
        <strain evidence="5">KCTC 52490</strain>
    </source>
</reference>
<dbReference type="GO" id="GO:0016787">
    <property type="term" value="F:hydrolase activity"/>
    <property type="evidence" value="ECO:0007669"/>
    <property type="project" value="UniProtKB-KW"/>
</dbReference>
<feature type="domain" description="Peptidase S12 Pab87-related C-terminal" evidence="3">
    <location>
        <begin position="428"/>
        <end position="523"/>
    </location>
</feature>
<dbReference type="InterPro" id="IPR050491">
    <property type="entry name" value="AmpC-like"/>
</dbReference>
<evidence type="ECO:0000259" key="3">
    <source>
        <dbReference type="Pfam" id="PF11954"/>
    </source>
</evidence>
<dbReference type="InterPro" id="IPR001466">
    <property type="entry name" value="Beta-lactam-related"/>
</dbReference>
<evidence type="ECO:0000313" key="4">
    <source>
        <dbReference type="EMBL" id="MFD2934512.1"/>
    </source>
</evidence>
<dbReference type="Pfam" id="PF11954">
    <property type="entry name" value="DUF3471"/>
    <property type="match status" value="1"/>
</dbReference>
<dbReference type="Proteomes" id="UP001597512">
    <property type="component" value="Unassembled WGS sequence"/>
</dbReference>
<proteinExistence type="predicted"/>
<gene>
    <name evidence="4" type="ORF">ACFS25_12020</name>
</gene>
<dbReference type="InterPro" id="IPR012338">
    <property type="entry name" value="Beta-lactam/transpept-like"/>
</dbReference>
<evidence type="ECO:0000313" key="5">
    <source>
        <dbReference type="Proteomes" id="UP001597512"/>
    </source>
</evidence>
<evidence type="ECO:0000259" key="2">
    <source>
        <dbReference type="Pfam" id="PF00144"/>
    </source>
</evidence>
<feature type="domain" description="Beta-lactamase-related" evidence="2">
    <location>
        <begin position="35"/>
        <end position="376"/>
    </location>
</feature>
<protein>
    <submittedName>
        <fullName evidence="4">Serine hydrolase</fullName>
    </submittedName>
</protein>
<evidence type="ECO:0000256" key="1">
    <source>
        <dbReference type="SAM" id="SignalP"/>
    </source>
</evidence>
<comment type="caution">
    <text evidence="4">The sequence shown here is derived from an EMBL/GenBank/DDBJ whole genome shotgun (WGS) entry which is preliminary data.</text>
</comment>
<dbReference type="RefSeq" id="WP_381500498.1">
    <property type="nucleotide sequence ID" value="NZ_JBHUOM010000002.1"/>
</dbReference>
<dbReference type="Gene3D" id="2.40.128.600">
    <property type="match status" value="1"/>
</dbReference>
<keyword evidence="1" id="KW-0732">Signal</keyword>